<dbReference type="PANTHER" id="PTHR21237:SF23">
    <property type="entry name" value="GRPE PROTEIN HOMOLOG, MITOCHONDRIAL"/>
    <property type="match status" value="1"/>
</dbReference>
<keyword evidence="3 4" id="KW-0346">Stress response</keyword>
<dbReference type="Gene3D" id="3.90.20.20">
    <property type="match status" value="1"/>
</dbReference>
<feature type="compositionally biased region" description="Basic and acidic residues" evidence="6">
    <location>
        <begin position="1"/>
        <end position="12"/>
    </location>
</feature>
<feature type="compositionally biased region" description="Polar residues" evidence="6">
    <location>
        <begin position="15"/>
        <end position="24"/>
    </location>
</feature>
<dbReference type="SUPFAM" id="SSF58014">
    <property type="entry name" value="Coiled-coil domain of nucleotide exchange factor GrpE"/>
    <property type="match status" value="1"/>
</dbReference>
<comment type="caution">
    <text evidence="7">The sequence shown here is derived from an EMBL/GenBank/DDBJ whole genome shotgun (WGS) entry which is preliminary data.</text>
</comment>
<feature type="region of interest" description="Disordered" evidence="6">
    <location>
        <begin position="1"/>
        <end position="27"/>
    </location>
</feature>
<protein>
    <recommendedName>
        <fullName evidence="3 4">Protein GrpE</fullName>
    </recommendedName>
    <alternativeName>
        <fullName evidence="3">HSP-70 cofactor</fullName>
    </alternativeName>
</protein>
<comment type="function">
    <text evidence="3 4">Participates actively in the response to hyperosmotic and heat shock by preventing the aggregation of stress-denatured proteins, in association with DnaK and GrpE. It is the nucleotide exchange factor for DnaK and may function as a thermosensor. Unfolded proteins bind initially to DnaJ; upon interaction with the DnaJ-bound protein, DnaK hydrolyzes its bound ATP, resulting in the formation of a stable complex. GrpE releases ADP from DnaK; ATP binding to DnaK triggers the release of the substrate protein, thus completing the reaction cycle. Several rounds of ATP-dependent interactions between DnaJ, DnaK and GrpE are required for fully efficient folding.</text>
</comment>
<evidence type="ECO:0000256" key="6">
    <source>
        <dbReference type="SAM" id="MobiDB-lite"/>
    </source>
</evidence>
<sequence length="182" mass="20517">MSKKKEVTKDEAVVNENTSEQTAEAVTEEIDETAKKIAELEEELNSQKDKYLRLCAEYDNYRKRTANEKLSIYDDATAKAVTELLPVADSIQMAITNLKDCDPEILKGIELISNQLAKSLEKLKVEPFGAQGEEFNPEIHNAISKIDDENFEKNCISQVFQTGYKIGDKIIRHAMVQVANCD</sequence>
<reference evidence="7 8" key="1">
    <citation type="submission" date="2020-08" db="EMBL/GenBank/DDBJ databases">
        <title>Genome public.</title>
        <authorList>
            <person name="Liu C."/>
            <person name="Sun Q."/>
        </authorList>
    </citation>
    <scope>NUCLEOTIDE SEQUENCE [LARGE SCALE GENOMIC DNA]</scope>
    <source>
        <strain evidence="7 8">NSJ-71</strain>
    </source>
</reference>
<keyword evidence="2 3" id="KW-0143">Chaperone</keyword>
<keyword evidence="3" id="KW-0963">Cytoplasm</keyword>
<comment type="subunit">
    <text evidence="3">Homodimer.</text>
</comment>
<dbReference type="Gene3D" id="2.30.22.10">
    <property type="entry name" value="Head domain of nucleotide exchange factor GrpE"/>
    <property type="match status" value="1"/>
</dbReference>
<evidence type="ECO:0000256" key="3">
    <source>
        <dbReference type="HAMAP-Rule" id="MF_01151"/>
    </source>
</evidence>
<proteinExistence type="inferred from homology"/>
<evidence type="ECO:0000313" key="7">
    <source>
        <dbReference type="EMBL" id="MBC5728412.1"/>
    </source>
</evidence>
<dbReference type="InterPro" id="IPR000740">
    <property type="entry name" value="GrpE"/>
</dbReference>
<dbReference type="PRINTS" id="PR00773">
    <property type="entry name" value="GRPEPROTEIN"/>
</dbReference>
<dbReference type="RefSeq" id="WP_022234069.1">
    <property type="nucleotide sequence ID" value="NZ_JACOPS010000003.1"/>
</dbReference>
<accession>A0ABR7HLR0</accession>
<organism evidence="7 8">
    <name type="scientific">Ruminococcus intestinalis</name>
    <dbReference type="NCBI Taxonomy" id="2763066"/>
    <lineage>
        <taxon>Bacteria</taxon>
        <taxon>Bacillati</taxon>
        <taxon>Bacillota</taxon>
        <taxon>Clostridia</taxon>
        <taxon>Eubacteriales</taxon>
        <taxon>Oscillospiraceae</taxon>
        <taxon>Ruminococcus</taxon>
    </lineage>
</organism>
<dbReference type="PROSITE" id="PS01071">
    <property type="entry name" value="GRPE"/>
    <property type="match status" value="1"/>
</dbReference>
<dbReference type="CDD" id="cd00446">
    <property type="entry name" value="GrpE"/>
    <property type="match status" value="1"/>
</dbReference>
<dbReference type="SUPFAM" id="SSF51064">
    <property type="entry name" value="Head domain of nucleotide exchange factor GrpE"/>
    <property type="match status" value="1"/>
</dbReference>
<keyword evidence="8" id="KW-1185">Reference proteome</keyword>
<dbReference type="Proteomes" id="UP000636755">
    <property type="component" value="Unassembled WGS sequence"/>
</dbReference>
<dbReference type="InterPro" id="IPR013805">
    <property type="entry name" value="GrpE_CC"/>
</dbReference>
<comment type="subcellular location">
    <subcellularLocation>
        <location evidence="3">Cytoplasm</location>
    </subcellularLocation>
</comment>
<dbReference type="NCBIfam" id="NF010738">
    <property type="entry name" value="PRK14140.1"/>
    <property type="match status" value="1"/>
</dbReference>
<dbReference type="HAMAP" id="MF_01151">
    <property type="entry name" value="GrpE"/>
    <property type="match status" value="1"/>
</dbReference>
<gene>
    <name evidence="3 7" type="primary">grpE</name>
    <name evidence="7" type="ORF">H8R91_07750</name>
</gene>
<evidence type="ECO:0000256" key="4">
    <source>
        <dbReference type="RuleBase" id="RU000639"/>
    </source>
</evidence>
<dbReference type="PANTHER" id="PTHR21237">
    <property type="entry name" value="GRPE PROTEIN"/>
    <property type="match status" value="1"/>
</dbReference>
<comment type="similarity">
    <text evidence="1 3 5">Belongs to the GrpE family.</text>
</comment>
<dbReference type="InterPro" id="IPR009012">
    <property type="entry name" value="GrpE_head"/>
</dbReference>
<name>A0ABR7HLR0_9FIRM</name>
<dbReference type="Pfam" id="PF01025">
    <property type="entry name" value="GrpE"/>
    <property type="match status" value="1"/>
</dbReference>
<evidence type="ECO:0000256" key="1">
    <source>
        <dbReference type="ARBA" id="ARBA00009054"/>
    </source>
</evidence>
<evidence type="ECO:0000313" key="8">
    <source>
        <dbReference type="Proteomes" id="UP000636755"/>
    </source>
</evidence>
<dbReference type="EMBL" id="JACOPS010000003">
    <property type="protein sequence ID" value="MBC5728412.1"/>
    <property type="molecule type" value="Genomic_DNA"/>
</dbReference>
<evidence type="ECO:0000256" key="5">
    <source>
        <dbReference type="RuleBase" id="RU004478"/>
    </source>
</evidence>
<evidence type="ECO:0000256" key="2">
    <source>
        <dbReference type="ARBA" id="ARBA00023186"/>
    </source>
</evidence>